<evidence type="ECO:0000256" key="6">
    <source>
        <dbReference type="PROSITE-ProRule" id="PRU00221"/>
    </source>
</evidence>
<evidence type="ECO:0000313" key="8">
    <source>
        <dbReference type="EMBL" id="SBO27727.1"/>
    </source>
</evidence>
<dbReference type="Proteomes" id="UP000182142">
    <property type="component" value="Unassembled WGS sequence"/>
</dbReference>
<evidence type="ECO:0000256" key="2">
    <source>
        <dbReference type="ARBA" id="ARBA00022490"/>
    </source>
</evidence>
<keyword evidence="8" id="KW-0808">Transferase</keyword>
<organism evidence="8 10">
    <name type="scientific">Plasmodium knowlesi (strain H)</name>
    <dbReference type="NCBI Taxonomy" id="5851"/>
    <lineage>
        <taxon>Eukaryota</taxon>
        <taxon>Sar</taxon>
        <taxon>Alveolata</taxon>
        <taxon>Apicomplexa</taxon>
        <taxon>Aconoidasida</taxon>
        <taxon>Haemosporida</taxon>
        <taxon>Plasmodiidae</taxon>
        <taxon>Plasmodium</taxon>
        <taxon>Plasmodium (Plasmodium)</taxon>
    </lineage>
</organism>
<dbReference type="PANTHER" id="PTHR22842">
    <property type="entry name" value="WD40 REPEAT PROTEIN"/>
    <property type="match status" value="1"/>
</dbReference>
<keyword evidence="8" id="KW-0418">Kinase</keyword>
<dbReference type="SUPFAM" id="SSF50978">
    <property type="entry name" value="WD40 repeat-like"/>
    <property type="match status" value="1"/>
</dbReference>
<dbReference type="InterPro" id="IPR015943">
    <property type="entry name" value="WD40/YVTN_repeat-like_dom_sf"/>
</dbReference>
<evidence type="ECO:0000256" key="4">
    <source>
        <dbReference type="ARBA" id="ARBA00022737"/>
    </source>
</evidence>
<dbReference type="EMBL" id="CWHQ02000014">
    <property type="protein sequence ID" value="SBO25448.1"/>
    <property type="molecule type" value="Genomic_DNA"/>
</dbReference>
<comment type="subcellular location">
    <subcellularLocation>
        <location evidence="1">Cytoplasm</location>
    </subcellularLocation>
</comment>
<dbReference type="PROSITE" id="PS00678">
    <property type="entry name" value="WD_REPEATS_1"/>
    <property type="match status" value="1"/>
</dbReference>
<dbReference type="InterPro" id="IPR036322">
    <property type="entry name" value="WD40_repeat_dom_sf"/>
</dbReference>
<keyword evidence="3 6" id="KW-0853">WD repeat</keyword>
<evidence type="ECO:0000313" key="9">
    <source>
        <dbReference type="Proteomes" id="UP000182128"/>
    </source>
</evidence>
<dbReference type="GO" id="GO:0016301">
    <property type="term" value="F:kinase activity"/>
    <property type="evidence" value="ECO:0007669"/>
    <property type="project" value="UniProtKB-KW"/>
</dbReference>
<sequence>MDIDLTAKTVGKLSGHKACVTKIVFSNDENYIVSSSLDNTVCLWNVNKQLHINTYKDVHKKGINDVALFRDNTKFFSAGRSPCKCPNKVLLPDTPPVTFTLPAENSLLSFPHHTTGNDAHVYLWDTLSNKVLNRLHVNDKVNVIKLSLNEKLLFCSRSNSVLVYDFRERDYKKKNTPLQIFKEARDSISDIFVEEHEIYTGSIDNWLRVYDLRMGKMLSYDMKSSILSVDVTNDRNYFCVNCIDNNVKLVEKNSGTLLGLYRGDSNNCHRRNIKLDNRNKFILSCTHHNDLHIYDIVKSNLINNCTFYRNLEYEQNLDIYKKTYCKVPIGRPTYYVTVNRHMVLENSYIDKEKYDFVLEKYKQYGKKKHLPSFEESFQNVDNKLVCGDVDGNIHVLQLYYR</sequence>
<name>A0A1A7W1E8_PLAKH</name>
<dbReference type="GO" id="GO:0000398">
    <property type="term" value="P:mRNA splicing, via spliceosome"/>
    <property type="evidence" value="ECO:0007669"/>
    <property type="project" value="TreeGrafter"/>
</dbReference>
<proteinExistence type="inferred from homology"/>
<reference evidence="8" key="1">
    <citation type="submission" date="2016-05" db="EMBL/GenBank/DDBJ databases">
        <authorList>
            <person name="Lavstsen T."/>
            <person name="Jespersen J.S."/>
        </authorList>
    </citation>
    <scope>NUCLEOTIDE SEQUENCE [LARGE SCALE GENOMIC DNA]</scope>
</reference>
<dbReference type="Proteomes" id="UP000182128">
    <property type="component" value="Unassembled WGS sequence"/>
</dbReference>
<dbReference type="Pfam" id="PF00400">
    <property type="entry name" value="WD40"/>
    <property type="match status" value="1"/>
</dbReference>
<dbReference type="InterPro" id="IPR051980">
    <property type="entry name" value="WD_repeat_MORG1"/>
</dbReference>
<dbReference type="Gene3D" id="2.130.10.10">
    <property type="entry name" value="YVTN repeat-like/Quinoprotein amine dehydrogenase"/>
    <property type="match status" value="1"/>
</dbReference>
<evidence type="ECO:0000256" key="3">
    <source>
        <dbReference type="ARBA" id="ARBA00022574"/>
    </source>
</evidence>
<evidence type="ECO:0000256" key="5">
    <source>
        <dbReference type="ARBA" id="ARBA00038145"/>
    </source>
</evidence>
<accession>A0A1A7W1E8</accession>
<comment type="similarity">
    <text evidence="5">Belongs to the WD repeat MORG1 family.</text>
</comment>
<gene>
    <name evidence="7" type="ORF">PKNA1_C2_0115600</name>
    <name evidence="8" type="ORF">PKNA1_H1_0115600</name>
</gene>
<evidence type="ECO:0000256" key="1">
    <source>
        <dbReference type="ARBA" id="ARBA00004496"/>
    </source>
</evidence>
<dbReference type="InterPro" id="IPR019775">
    <property type="entry name" value="WD40_repeat_CS"/>
</dbReference>
<dbReference type="PROSITE" id="PS50294">
    <property type="entry name" value="WD_REPEATS_REGION"/>
    <property type="match status" value="1"/>
</dbReference>
<protein>
    <submittedName>
        <fullName evidence="8">Mitogen-activated protein kinase organizer 1, putative</fullName>
    </submittedName>
</protein>
<reference evidence="9 10" key="2">
    <citation type="submission" date="2016-05" db="EMBL/GenBank/DDBJ databases">
        <authorList>
            <person name="Sharaf H."/>
        </authorList>
    </citation>
    <scope>NUCLEOTIDE SEQUENCE [LARGE SCALE GENOMIC DNA]</scope>
    <source>
        <strain evidence="9 10">H</strain>
    </source>
</reference>
<dbReference type="GO" id="GO:0071013">
    <property type="term" value="C:catalytic step 2 spliceosome"/>
    <property type="evidence" value="ECO:0007669"/>
    <property type="project" value="TreeGrafter"/>
</dbReference>
<keyword evidence="4" id="KW-0677">Repeat</keyword>
<evidence type="ECO:0000313" key="7">
    <source>
        <dbReference type="EMBL" id="SBO25448.1"/>
    </source>
</evidence>
<dbReference type="GO" id="GO:0005737">
    <property type="term" value="C:cytoplasm"/>
    <property type="evidence" value="ECO:0007669"/>
    <property type="project" value="UniProtKB-SubCell"/>
</dbReference>
<keyword evidence="2" id="KW-0963">Cytoplasm</keyword>
<dbReference type="AlphaFoldDB" id="A0A1A7W1E8"/>
<dbReference type="PROSITE" id="PS50082">
    <property type="entry name" value="WD_REPEATS_2"/>
    <property type="match status" value="1"/>
</dbReference>
<dbReference type="EMBL" id="CWHR02000012">
    <property type="protein sequence ID" value="SBO27727.1"/>
    <property type="molecule type" value="Genomic_DNA"/>
</dbReference>
<dbReference type="PANTHER" id="PTHR22842:SF3">
    <property type="entry name" value="WD REPEAT DOMAIN-CONTAINING PROTEIN 83"/>
    <property type="match status" value="1"/>
</dbReference>
<dbReference type="SMART" id="SM00320">
    <property type="entry name" value="WD40"/>
    <property type="match status" value="5"/>
</dbReference>
<feature type="repeat" description="WD" evidence="6">
    <location>
        <begin position="13"/>
        <end position="54"/>
    </location>
</feature>
<evidence type="ECO:0000313" key="10">
    <source>
        <dbReference type="Proteomes" id="UP000182142"/>
    </source>
</evidence>
<dbReference type="InterPro" id="IPR001680">
    <property type="entry name" value="WD40_rpt"/>
</dbReference>